<keyword evidence="1" id="KW-0175">Coiled coil</keyword>
<feature type="coiled-coil region" evidence="1">
    <location>
        <begin position="14"/>
        <end position="41"/>
    </location>
</feature>
<gene>
    <name evidence="2" type="ORF">F0U47_13695</name>
</gene>
<dbReference type="AlphaFoldDB" id="A0A5B1M0K1"/>
<reference evidence="2 3" key="2">
    <citation type="submission" date="2019-09" db="EMBL/GenBank/DDBJ databases">
        <authorList>
            <person name="Jin C."/>
        </authorList>
    </citation>
    <scope>NUCLEOTIDE SEQUENCE [LARGE SCALE GENOMIC DNA]</scope>
    <source>
        <strain evidence="2 3">BN140041</strain>
    </source>
</reference>
<organism evidence="2 3">
    <name type="scientific">Nocardioides antri</name>
    <dbReference type="NCBI Taxonomy" id="2607659"/>
    <lineage>
        <taxon>Bacteria</taxon>
        <taxon>Bacillati</taxon>
        <taxon>Actinomycetota</taxon>
        <taxon>Actinomycetes</taxon>
        <taxon>Propionibacteriales</taxon>
        <taxon>Nocardioidaceae</taxon>
        <taxon>Nocardioides</taxon>
    </lineage>
</organism>
<dbReference type="EMBL" id="VUJW01000008">
    <property type="protein sequence ID" value="KAA1426452.1"/>
    <property type="molecule type" value="Genomic_DNA"/>
</dbReference>
<name>A0A5B1M0K1_9ACTN</name>
<reference evidence="2 3" key="1">
    <citation type="submission" date="2019-09" db="EMBL/GenBank/DDBJ databases">
        <title>Nocardioides panacisoli sp. nov., isolated from the soil of a ginseng field.</title>
        <authorList>
            <person name="Cho C."/>
        </authorList>
    </citation>
    <scope>NUCLEOTIDE SEQUENCE [LARGE SCALE GENOMIC DNA]</scope>
    <source>
        <strain evidence="2 3">BN140041</strain>
    </source>
</reference>
<comment type="caution">
    <text evidence="2">The sequence shown here is derived from an EMBL/GenBank/DDBJ whole genome shotgun (WGS) entry which is preliminary data.</text>
</comment>
<keyword evidence="3" id="KW-1185">Reference proteome</keyword>
<accession>A0A5B1M0K1</accession>
<evidence type="ECO:0000313" key="3">
    <source>
        <dbReference type="Proteomes" id="UP000324351"/>
    </source>
</evidence>
<evidence type="ECO:0000313" key="2">
    <source>
        <dbReference type="EMBL" id="KAA1426452.1"/>
    </source>
</evidence>
<evidence type="ECO:0000256" key="1">
    <source>
        <dbReference type="SAM" id="Coils"/>
    </source>
</evidence>
<dbReference type="Proteomes" id="UP000324351">
    <property type="component" value="Unassembled WGS sequence"/>
</dbReference>
<proteinExistence type="predicted"/>
<sequence>MALVQDYADRLGYANQTIAHIERAQRQERRLQRAYRKMMAKHEAIDLSETDSRFAPAEWVEPLTKFEDELYFLVVELRQVLRGHDLMEHMGFPMPTFRQADLIESWRDIEEHWNDPPKGKEIWAFKKWRSVSEEEEPGLSLSGAGKLREASGLRMKWVRKDLQVLHEAVGEVSEREWDHCYLTPDEAAGMLGVTTQELEAMDPPPVHLDFEGDLGVRYWREGVEARREGWIYPPRWIEEGVIPGLSADSPQDNRF</sequence>
<dbReference type="RefSeq" id="WP_149751034.1">
    <property type="nucleotide sequence ID" value="NZ_VUJW01000008.1"/>
</dbReference>
<protein>
    <submittedName>
        <fullName evidence="2">Uncharacterized protein</fullName>
    </submittedName>
</protein>